<organism evidence="1 2">
    <name type="scientific">Thermodesulfobacterium commune DSM 2178</name>
    <dbReference type="NCBI Taxonomy" id="289377"/>
    <lineage>
        <taxon>Bacteria</taxon>
        <taxon>Pseudomonadati</taxon>
        <taxon>Thermodesulfobacteriota</taxon>
        <taxon>Thermodesulfobacteria</taxon>
        <taxon>Thermodesulfobacteriales</taxon>
        <taxon>Thermodesulfobacteriaceae</taxon>
        <taxon>Thermodesulfobacterium</taxon>
    </lineage>
</organism>
<dbReference type="AlphaFoldDB" id="A0A075X132"/>
<dbReference type="SUPFAM" id="SSF82171">
    <property type="entry name" value="DPP6 N-terminal domain-like"/>
    <property type="match status" value="2"/>
</dbReference>
<dbReference type="PaxDb" id="289377-HL41_08615"/>
<proteinExistence type="predicted"/>
<reference evidence="1 2" key="1">
    <citation type="journal article" date="2015" name="Genome Announc.">
        <title>Genome Sequence of a Sulfate-Reducing Thermophilic Bacterium, Thermodesulfobacterium commune DSM 2178T (Phylum Thermodesulfobacteria).</title>
        <authorList>
            <person name="Bhatnagar S."/>
            <person name="Badger J.H."/>
            <person name="Madupu R."/>
            <person name="Khouri H.M."/>
            <person name="O'Connor E.M."/>
            <person name="Robb F.T."/>
            <person name="Ward N.L."/>
            <person name="Eisen J.A."/>
        </authorList>
    </citation>
    <scope>NUCLEOTIDE SEQUENCE [LARGE SCALE GENOMIC DNA]</scope>
    <source>
        <strain evidence="1 2">DSM 2178</strain>
    </source>
</reference>
<keyword evidence="2" id="KW-1185">Reference proteome</keyword>
<evidence type="ECO:0008006" key="3">
    <source>
        <dbReference type="Google" id="ProtNLM"/>
    </source>
</evidence>
<dbReference type="KEGG" id="tcm:HL41_08615"/>
<dbReference type="STRING" id="289377.HL41_08615"/>
<gene>
    <name evidence="1" type="ORF">HL41_08615</name>
</gene>
<evidence type="ECO:0000313" key="2">
    <source>
        <dbReference type="Proteomes" id="UP000028481"/>
    </source>
</evidence>
<dbReference type="Gene3D" id="2.120.10.30">
    <property type="entry name" value="TolB, C-terminal domain"/>
    <property type="match status" value="1"/>
</dbReference>
<protein>
    <recommendedName>
        <fullName evidence="3">WD40 repeat domain-containing protein</fullName>
    </recommendedName>
</protein>
<sequence>MSWVDLRVLEKYANFSELVVNSLGDKIATVVEDEEGQRFIWVNGKTIDEPFERVNLLQFTPNGDLIASVQKDGLWTVWKEGVLWEEFFEYLWNLKTDNSGQKVLANVKIDGNYTVCVDGIPWSHSFYDTRDLFVSPTGAKVATYVRLENYPVLEIFNFAKGMWSLAVNDVFWDKKFLALFGCCFSPKETRVATAVRLTDRSFTIVVDNVCWEKSFYQVWEPRFLDENQVVAPVKTSRGWELYCDGSPFWERSFTQLWNLKVFPEKKRVAAVVALELGKWTLAVDGKTWKPTFGQMVLEPHFSPDGERIAALVRHKDRWGLVVDEVCWDLVWERIGDPVFSPKGSKIAAKAEKDGGYYLLVENKVLDGPYTYLWDPVFLEEDILLIKGIKEKSYFTKEIKV</sequence>
<dbReference type="RefSeq" id="WP_038061355.1">
    <property type="nucleotide sequence ID" value="NZ_CP008796.1"/>
</dbReference>
<dbReference type="EMBL" id="CP008796">
    <property type="protein sequence ID" value="AIH04702.1"/>
    <property type="molecule type" value="Genomic_DNA"/>
</dbReference>
<dbReference type="Proteomes" id="UP000028481">
    <property type="component" value="Chromosome"/>
</dbReference>
<dbReference type="HOGENOM" id="CLU_653329_0_0_0"/>
<accession>A0A075X132</accession>
<name>A0A075X132_9BACT</name>
<dbReference type="InterPro" id="IPR011042">
    <property type="entry name" value="6-blade_b-propeller_TolB-like"/>
</dbReference>
<dbReference type="OrthoDB" id="9767593at2"/>
<evidence type="ECO:0000313" key="1">
    <source>
        <dbReference type="EMBL" id="AIH04702.1"/>
    </source>
</evidence>
<dbReference type="eggNOG" id="COG0823">
    <property type="taxonomic scope" value="Bacteria"/>
</dbReference>